<evidence type="ECO:0000256" key="3">
    <source>
        <dbReference type="SAM" id="Phobius"/>
    </source>
</evidence>
<proteinExistence type="predicted"/>
<dbReference type="PANTHER" id="PTHR22683:SF41">
    <property type="entry name" value="DNA TRANSLOCASE FTSK"/>
    <property type="match status" value="1"/>
</dbReference>
<comment type="caution">
    <text evidence="5">The sequence shown here is derived from an EMBL/GenBank/DDBJ whole genome shotgun (WGS) entry which is preliminary data.</text>
</comment>
<feature type="domain" description="FtsK" evidence="4">
    <location>
        <begin position="333"/>
        <end position="499"/>
    </location>
</feature>
<evidence type="ECO:0000313" key="5">
    <source>
        <dbReference type="EMBL" id="GGU47499.1"/>
    </source>
</evidence>
<dbReference type="InterPro" id="IPR027417">
    <property type="entry name" value="P-loop_NTPase"/>
</dbReference>
<dbReference type="EMBL" id="BMRE01000019">
    <property type="protein sequence ID" value="GGU47499.1"/>
    <property type="molecule type" value="Genomic_DNA"/>
</dbReference>
<keyword evidence="2" id="KW-0067">ATP-binding</keyword>
<evidence type="ECO:0000256" key="1">
    <source>
        <dbReference type="ARBA" id="ARBA00022741"/>
    </source>
</evidence>
<feature type="transmembrane region" description="Helical" evidence="3">
    <location>
        <begin position="107"/>
        <end position="128"/>
    </location>
</feature>
<gene>
    <name evidence="5" type="ORF">GCM10010178_45260</name>
</gene>
<reference evidence="6" key="1">
    <citation type="journal article" date="2019" name="Int. J. Syst. Evol. Microbiol.">
        <title>The Global Catalogue of Microorganisms (GCM) 10K type strain sequencing project: providing services to taxonomists for standard genome sequencing and annotation.</title>
        <authorList>
            <consortium name="The Broad Institute Genomics Platform"/>
            <consortium name="The Broad Institute Genome Sequencing Center for Infectious Disease"/>
            <person name="Wu L."/>
            <person name="Ma J."/>
        </authorList>
    </citation>
    <scope>NUCLEOTIDE SEQUENCE [LARGE SCALE GENOMIC DNA]</scope>
    <source>
        <strain evidence="6">JCM 3296</strain>
    </source>
</reference>
<keyword evidence="1" id="KW-0547">Nucleotide-binding</keyword>
<evidence type="ECO:0000259" key="4">
    <source>
        <dbReference type="Pfam" id="PF01580"/>
    </source>
</evidence>
<evidence type="ECO:0000313" key="6">
    <source>
        <dbReference type="Proteomes" id="UP000649573"/>
    </source>
</evidence>
<dbReference type="PANTHER" id="PTHR22683">
    <property type="entry name" value="SPORULATION PROTEIN RELATED"/>
    <property type="match status" value="1"/>
</dbReference>
<dbReference type="Gene3D" id="3.40.50.300">
    <property type="entry name" value="P-loop containing nucleotide triphosphate hydrolases"/>
    <property type="match status" value="1"/>
</dbReference>
<accession>A0ABQ2USN5</accession>
<dbReference type="Pfam" id="PF01580">
    <property type="entry name" value="FtsK_SpoIIIE"/>
    <property type="match status" value="1"/>
</dbReference>
<keyword evidence="3" id="KW-0812">Transmembrane</keyword>
<dbReference type="InterPro" id="IPR002543">
    <property type="entry name" value="FtsK_dom"/>
</dbReference>
<protein>
    <recommendedName>
        <fullName evidence="4">FtsK domain-containing protein</fullName>
    </recommendedName>
</protein>
<evidence type="ECO:0000256" key="2">
    <source>
        <dbReference type="ARBA" id="ARBA00022840"/>
    </source>
</evidence>
<sequence length="703" mass="77392">MVEAEFVNDAPPVPRPSWRQQFMNAWRRSPRVPLWAKDRVHAVQAAKDVTVTVVRSPFRFLGAVVRGLVVAVRWWRSWVTVRDYREAAEQSEKLADKFADIRALTLFRWKVTGATVAAVAVAGMVGWLLYGPRALWLAVAVVAVALAVLGRRRDGSPGRRAVLAGPRTLTWTMDPQVLVDAFRDAKLIGKDETLRLVHRATRQGEGWAVTVDLPATRKAVDVVKNRDALASALAVDEIQLSVERVRGNGGHAGRVAMWVADEDPYSAPPIRTPLLMVERWDAWRPVPFGTDARARRIDLPLVWTSVLIGAIPRQGKTMAERLAAAGMILDPYVRLYVADFKNGKDWKAAEQVAHRFMAGDDSEYVLRFVDWLVELVADVQARYRRMQDLDDVTCPESKVTPAMSRDVALGMPITALVVDEVQIPLEDRTPVEVQGKKMTAGEYCGELLMWLAKKAPAAGVILVLATQRPDGKTIPSGLRAVLGSRFALRVMDWRDSNIILGEQMNTRGYDSSRLLPSHKGVGILRPDGETQAGADVLALTVRTFYMPNEDWREICQRGRALREAEGTLTGHAAGQEAQPVLDHAAVAKAIGGGAPAPADAERVDEIEIEIELPEPLASVVDYLNEDGRDFVPSAELADALGVELTAFGRDMAKLGCGSTRDRVPTDDGVKQVRGYAVADIRTAAERHRDAAVIEGEVIDHDDR</sequence>
<keyword evidence="6" id="KW-1185">Reference proteome</keyword>
<dbReference type="Proteomes" id="UP000649573">
    <property type="component" value="Unassembled WGS sequence"/>
</dbReference>
<dbReference type="InterPro" id="IPR050206">
    <property type="entry name" value="FtsK/SpoIIIE/SftA"/>
</dbReference>
<feature type="transmembrane region" description="Helical" evidence="3">
    <location>
        <begin position="134"/>
        <end position="150"/>
    </location>
</feature>
<dbReference type="SUPFAM" id="SSF52540">
    <property type="entry name" value="P-loop containing nucleoside triphosphate hydrolases"/>
    <property type="match status" value="1"/>
</dbReference>
<keyword evidence="3" id="KW-1133">Transmembrane helix</keyword>
<name>A0ABQ2USN5_9PSEU</name>
<organism evidence="5 6">
    <name type="scientific">Lentzea flava</name>
    <dbReference type="NCBI Taxonomy" id="103732"/>
    <lineage>
        <taxon>Bacteria</taxon>
        <taxon>Bacillati</taxon>
        <taxon>Actinomycetota</taxon>
        <taxon>Actinomycetes</taxon>
        <taxon>Pseudonocardiales</taxon>
        <taxon>Pseudonocardiaceae</taxon>
        <taxon>Lentzea</taxon>
    </lineage>
</organism>
<keyword evidence="3" id="KW-0472">Membrane</keyword>